<organism evidence="1 2">
    <name type="scientific">Tetranychus urticae</name>
    <name type="common">Two-spotted spider mite</name>
    <dbReference type="NCBI Taxonomy" id="32264"/>
    <lineage>
        <taxon>Eukaryota</taxon>
        <taxon>Metazoa</taxon>
        <taxon>Ecdysozoa</taxon>
        <taxon>Arthropoda</taxon>
        <taxon>Chelicerata</taxon>
        <taxon>Arachnida</taxon>
        <taxon>Acari</taxon>
        <taxon>Acariformes</taxon>
        <taxon>Trombidiformes</taxon>
        <taxon>Prostigmata</taxon>
        <taxon>Eleutherengona</taxon>
        <taxon>Raphignathae</taxon>
        <taxon>Tetranychoidea</taxon>
        <taxon>Tetranychidae</taxon>
        <taxon>Tetranychus</taxon>
    </lineage>
</organism>
<accession>T1JZ27</accession>
<reference evidence="2" key="1">
    <citation type="submission" date="2011-08" db="EMBL/GenBank/DDBJ databases">
        <authorList>
            <person name="Rombauts S."/>
        </authorList>
    </citation>
    <scope>NUCLEOTIDE SEQUENCE</scope>
    <source>
        <strain evidence="2">London</strain>
    </source>
</reference>
<evidence type="ECO:0000313" key="2">
    <source>
        <dbReference type="Proteomes" id="UP000015104"/>
    </source>
</evidence>
<sequence>MVPNNVGAVEFDTIKDGRFHQWQGTVNSAFDSADLNDATTRTGYRFMDGSVIPYSERYHTDIKSSSTETFGHHLNSHHHQNHPAQASFNNNSLPKTIDTRFVSNQLIPPSNQQSSIKIHGIPNAHQSFN</sequence>
<dbReference type="EnsemblMetazoa" id="tetur03g02460.1">
    <property type="protein sequence ID" value="tetur03g02460.1"/>
    <property type="gene ID" value="tetur03g02460"/>
</dbReference>
<dbReference type="EMBL" id="CAEY01001116">
    <property type="status" value="NOT_ANNOTATED_CDS"/>
    <property type="molecule type" value="Genomic_DNA"/>
</dbReference>
<dbReference type="Proteomes" id="UP000015104">
    <property type="component" value="Unassembled WGS sequence"/>
</dbReference>
<proteinExistence type="predicted"/>
<protein>
    <submittedName>
        <fullName evidence="1">Uncharacterized protein</fullName>
    </submittedName>
</protein>
<dbReference type="AlphaFoldDB" id="T1JZ27"/>
<keyword evidence="2" id="KW-1185">Reference proteome</keyword>
<reference evidence="1" key="2">
    <citation type="submission" date="2015-06" db="UniProtKB">
        <authorList>
            <consortium name="EnsemblMetazoa"/>
        </authorList>
    </citation>
    <scope>IDENTIFICATION</scope>
</reference>
<evidence type="ECO:0000313" key="1">
    <source>
        <dbReference type="EnsemblMetazoa" id="tetur03g02460.1"/>
    </source>
</evidence>
<name>T1JZ27_TETUR</name>
<dbReference type="HOGENOM" id="CLU_1951517_0_0_1"/>